<keyword evidence="1" id="KW-0812">Transmembrane</keyword>
<protein>
    <submittedName>
        <fullName evidence="2">Uncharacterized protein</fullName>
    </submittedName>
</protein>
<keyword evidence="1" id="KW-0472">Membrane</keyword>
<name>A0A0C3RZ86_PHLG1</name>
<sequence>MVALRCDIHRQLDSASFPADLDEGYVVQHLNGRPIPGYPNLHRPAPTLHDRVRNQFLYARFAYTILALVGPLVLSCSVAEGSPSKLGYVYQVAYPTPKEGKQFTALGHRRGPRARYVNAVNADN</sequence>
<evidence type="ECO:0000313" key="2">
    <source>
        <dbReference type="EMBL" id="KIP01702.1"/>
    </source>
</evidence>
<reference evidence="2 3" key="1">
    <citation type="journal article" date="2014" name="PLoS Genet.">
        <title>Analysis of the Phlebiopsis gigantea genome, transcriptome and secretome provides insight into its pioneer colonization strategies of wood.</title>
        <authorList>
            <person name="Hori C."/>
            <person name="Ishida T."/>
            <person name="Igarashi K."/>
            <person name="Samejima M."/>
            <person name="Suzuki H."/>
            <person name="Master E."/>
            <person name="Ferreira P."/>
            <person name="Ruiz-Duenas F.J."/>
            <person name="Held B."/>
            <person name="Canessa P."/>
            <person name="Larrondo L.F."/>
            <person name="Schmoll M."/>
            <person name="Druzhinina I.S."/>
            <person name="Kubicek C.P."/>
            <person name="Gaskell J.A."/>
            <person name="Kersten P."/>
            <person name="St John F."/>
            <person name="Glasner J."/>
            <person name="Sabat G."/>
            <person name="Splinter BonDurant S."/>
            <person name="Syed K."/>
            <person name="Yadav J."/>
            <person name="Mgbeahuruike A.C."/>
            <person name="Kovalchuk A."/>
            <person name="Asiegbu F.O."/>
            <person name="Lackner G."/>
            <person name="Hoffmeister D."/>
            <person name="Rencoret J."/>
            <person name="Gutierrez A."/>
            <person name="Sun H."/>
            <person name="Lindquist E."/>
            <person name="Barry K."/>
            <person name="Riley R."/>
            <person name="Grigoriev I.V."/>
            <person name="Henrissat B."/>
            <person name="Kues U."/>
            <person name="Berka R.M."/>
            <person name="Martinez A.T."/>
            <person name="Covert S.F."/>
            <person name="Blanchette R.A."/>
            <person name="Cullen D."/>
        </authorList>
    </citation>
    <scope>NUCLEOTIDE SEQUENCE [LARGE SCALE GENOMIC DNA]</scope>
    <source>
        <strain evidence="2 3">11061_1 CR5-6</strain>
    </source>
</reference>
<keyword evidence="1" id="KW-1133">Transmembrane helix</keyword>
<proteinExistence type="predicted"/>
<dbReference type="AlphaFoldDB" id="A0A0C3RZ86"/>
<dbReference type="Proteomes" id="UP000053257">
    <property type="component" value="Unassembled WGS sequence"/>
</dbReference>
<accession>A0A0C3RZ86</accession>
<gene>
    <name evidence="2" type="ORF">PHLGIDRAFT_123124</name>
</gene>
<evidence type="ECO:0000313" key="3">
    <source>
        <dbReference type="Proteomes" id="UP000053257"/>
    </source>
</evidence>
<dbReference type="EMBL" id="KN840745">
    <property type="protein sequence ID" value="KIP01702.1"/>
    <property type="molecule type" value="Genomic_DNA"/>
</dbReference>
<feature type="transmembrane region" description="Helical" evidence="1">
    <location>
        <begin position="57"/>
        <end position="74"/>
    </location>
</feature>
<evidence type="ECO:0000256" key="1">
    <source>
        <dbReference type="SAM" id="Phobius"/>
    </source>
</evidence>
<keyword evidence="3" id="KW-1185">Reference proteome</keyword>
<organism evidence="2 3">
    <name type="scientific">Phlebiopsis gigantea (strain 11061_1 CR5-6)</name>
    <name type="common">White-rot fungus</name>
    <name type="synonym">Peniophora gigantea</name>
    <dbReference type="NCBI Taxonomy" id="745531"/>
    <lineage>
        <taxon>Eukaryota</taxon>
        <taxon>Fungi</taxon>
        <taxon>Dikarya</taxon>
        <taxon>Basidiomycota</taxon>
        <taxon>Agaricomycotina</taxon>
        <taxon>Agaricomycetes</taxon>
        <taxon>Polyporales</taxon>
        <taxon>Phanerochaetaceae</taxon>
        <taxon>Phlebiopsis</taxon>
    </lineage>
</organism>
<dbReference type="HOGENOM" id="CLU_2004743_0_0_1"/>